<reference evidence="3" key="1">
    <citation type="submission" date="2017-02" db="EMBL/GenBank/DDBJ databases">
        <authorList>
            <person name="Varghese N."/>
            <person name="Submissions S."/>
        </authorList>
    </citation>
    <scope>NUCLEOTIDE SEQUENCE [LARGE SCALE GENOMIC DNA]</scope>
    <source>
        <strain evidence="3">DSM 23966</strain>
    </source>
</reference>
<organism evidence="2 3">
    <name type="scientific">Sporosarcina newyorkensis</name>
    <dbReference type="NCBI Taxonomy" id="759851"/>
    <lineage>
        <taxon>Bacteria</taxon>
        <taxon>Bacillati</taxon>
        <taxon>Bacillota</taxon>
        <taxon>Bacilli</taxon>
        <taxon>Bacillales</taxon>
        <taxon>Caryophanaceae</taxon>
        <taxon>Sporosarcina</taxon>
    </lineage>
</organism>
<protein>
    <submittedName>
        <fullName evidence="2">Uncharacterized protein</fullName>
    </submittedName>
</protein>
<feature type="region of interest" description="Disordered" evidence="1">
    <location>
        <begin position="1"/>
        <end position="24"/>
    </location>
</feature>
<name>A0A1T4Y8V1_9BACL</name>
<dbReference type="Proteomes" id="UP000190042">
    <property type="component" value="Unassembled WGS sequence"/>
</dbReference>
<dbReference type="AlphaFoldDB" id="A0A1T4Y8V1"/>
<evidence type="ECO:0000313" key="2">
    <source>
        <dbReference type="EMBL" id="SKA97928.1"/>
    </source>
</evidence>
<gene>
    <name evidence="2" type="ORF">SAMN04244570_1968</name>
</gene>
<evidence type="ECO:0000313" key="3">
    <source>
        <dbReference type="Proteomes" id="UP000190042"/>
    </source>
</evidence>
<feature type="compositionally biased region" description="Basic and acidic residues" evidence="1">
    <location>
        <begin position="15"/>
        <end position="24"/>
    </location>
</feature>
<keyword evidence="3" id="KW-1185">Reference proteome</keyword>
<evidence type="ECO:0000256" key="1">
    <source>
        <dbReference type="SAM" id="MobiDB-lite"/>
    </source>
</evidence>
<sequence length="48" mass="5467">MDPHPAIDSTSLDPSDFKKHVDVRNTSDKVNNIKSYHVPKQSFLQNSK</sequence>
<dbReference type="EMBL" id="FUYJ01000003">
    <property type="protein sequence ID" value="SKA97928.1"/>
    <property type="molecule type" value="Genomic_DNA"/>
</dbReference>
<accession>A0A1T4Y8V1</accession>
<proteinExistence type="predicted"/>